<organism evidence="3 4">
    <name type="scientific">Oceanicella actignis</name>
    <dbReference type="NCBI Taxonomy" id="1189325"/>
    <lineage>
        <taxon>Bacteria</taxon>
        <taxon>Pseudomonadati</taxon>
        <taxon>Pseudomonadota</taxon>
        <taxon>Alphaproteobacteria</taxon>
        <taxon>Rhodobacterales</taxon>
        <taxon>Paracoccaceae</taxon>
        <taxon>Oceanicella</taxon>
    </lineage>
</organism>
<dbReference type="AlphaFoldDB" id="A0A1M7SCD7"/>
<sequence>MSAWVALLGAKGGPAIRPGSSMPTSSLARLGGRLALIDAGLGAAAGVTRQGVELTALDLIVVTHLHSDHVLELGPLIHTAWTAGLRRPLTVLGPPGLARAWEGFVASMAWDIDLRIADEGRPDLSDLVRIETLREDAAHEFGPLRLRAMRNDHPPVRDSFALRLEAEGLAVVFSGDTAPMERMADFAAGADLLVHEALLEEAVDALCARVGNGDERLRAHIMRSHTRAEDAARIAARAGVRALALNHLIPADDPAYDESHWRAAVAPHWSGPLHIARDGLRIDLGPQGAGGAAGLTTGETI</sequence>
<dbReference type="SMART" id="SM00849">
    <property type="entry name" value="Lactamase_B"/>
    <property type="match status" value="1"/>
</dbReference>
<dbReference type="RefSeq" id="WP_072746287.1">
    <property type="nucleotide sequence ID" value="NZ_FOHL01000003.1"/>
</dbReference>
<evidence type="ECO:0000256" key="1">
    <source>
        <dbReference type="ARBA" id="ARBA00022801"/>
    </source>
</evidence>
<gene>
    <name evidence="3" type="ORF">SAMN05216200_102215</name>
</gene>
<dbReference type="Gene3D" id="3.60.15.10">
    <property type="entry name" value="Ribonuclease Z/Hydroxyacylglutathione hydrolase-like"/>
    <property type="match status" value="1"/>
</dbReference>
<keyword evidence="1" id="KW-0378">Hydrolase</keyword>
<dbReference type="InterPro" id="IPR044094">
    <property type="entry name" value="AtsA-like_MBL-fold"/>
</dbReference>
<dbReference type="PANTHER" id="PTHR46018:SF2">
    <property type="entry name" value="ZINC PHOSPHODIESTERASE ELAC PROTEIN 1"/>
    <property type="match status" value="1"/>
</dbReference>
<evidence type="ECO:0000313" key="4">
    <source>
        <dbReference type="Proteomes" id="UP000184066"/>
    </source>
</evidence>
<dbReference type="OrthoDB" id="9803916at2"/>
<evidence type="ECO:0000313" key="3">
    <source>
        <dbReference type="EMBL" id="SHN56167.1"/>
    </source>
</evidence>
<dbReference type="InterPro" id="IPR036866">
    <property type="entry name" value="RibonucZ/Hydroxyglut_hydro"/>
</dbReference>
<keyword evidence="4" id="KW-1185">Reference proteome</keyword>
<reference evidence="3 4" key="1">
    <citation type="submission" date="2016-12" db="EMBL/GenBank/DDBJ databases">
        <authorList>
            <person name="Song W.-J."/>
            <person name="Kurnit D.M."/>
        </authorList>
    </citation>
    <scope>NUCLEOTIDE SEQUENCE [LARGE SCALE GENOMIC DNA]</scope>
    <source>
        <strain evidence="3 4">CGMCC 1.10808</strain>
    </source>
</reference>
<accession>A0A1M7SCD7</accession>
<dbReference type="Pfam" id="PF23023">
    <property type="entry name" value="Anti-Pycsar_Apyc1"/>
    <property type="match status" value="1"/>
</dbReference>
<evidence type="ECO:0000259" key="2">
    <source>
        <dbReference type="SMART" id="SM00849"/>
    </source>
</evidence>
<dbReference type="PANTHER" id="PTHR46018">
    <property type="entry name" value="ZINC PHOSPHODIESTERASE ELAC PROTEIN 1"/>
    <property type="match status" value="1"/>
</dbReference>
<protein>
    <submittedName>
        <fullName evidence="3">Ribonuclease BN, tRNA processing enzyme</fullName>
    </submittedName>
</protein>
<dbReference type="GO" id="GO:0042781">
    <property type="term" value="F:3'-tRNA processing endoribonuclease activity"/>
    <property type="evidence" value="ECO:0007669"/>
    <property type="project" value="TreeGrafter"/>
</dbReference>
<dbReference type="CDD" id="cd07719">
    <property type="entry name" value="arylsulfatase_AtsA-like_MBL-fold"/>
    <property type="match status" value="1"/>
</dbReference>
<dbReference type="SUPFAM" id="SSF56281">
    <property type="entry name" value="Metallo-hydrolase/oxidoreductase"/>
    <property type="match status" value="1"/>
</dbReference>
<dbReference type="EMBL" id="FRDL01000002">
    <property type="protein sequence ID" value="SHN56167.1"/>
    <property type="molecule type" value="Genomic_DNA"/>
</dbReference>
<proteinExistence type="predicted"/>
<dbReference type="InterPro" id="IPR001279">
    <property type="entry name" value="Metallo-B-lactamas"/>
</dbReference>
<feature type="domain" description="Metallo-beta-lactamase" evidence="2">
    <location>
        <begin position="22"/>
        <end position="214"/>
    </location>
</feature>
<dbReference type="STRING" id="1189325.SAMN04488119_103293"/>
<name>A0A1M7SCD7_9RHOB</name>
<dbReference type="Proteomes" id="UP000184066">
    <property type="component" value="Unassembled WGS sequence"/>
</dbReference>